<organism evidence="7 8">
    <name type="scientific">Mesonia phycicola</name>
    <dbReference type="NCBI Taxonomy" id="579105"/>
    <lineage>
        <taxon>Bacteria</taxon>
        <taxon>Pseudomonadati</taxon>
        <taxon>Bacteroidota</taxon>
        <taxon>Flavobacteriia</taxon>
        <taxon>Flavobacteriales</taxon>
        <taxon>Flavobacteriaceae</taxon>
        <taxon>Mesonia</taxon>
    </lineage>
</organism>
<evidence type="ECO:0000256" key="1">
    <source>
        <dbReference type="ARBA" id="ARBA00004141"/>
    </source>
</evidence>
<feature type="transmembrane region" description="Helical" evidence="6">
    <location>
        <begin position="156"/>
        <end position="178"/>
    </location>
</feature>
<evidence type="ECO:0000256" key="5">
    <source>
        <dbReference type="ARBA" id="ARBA00023136"/>
    </source>
</evidence>
<feature type="transmembrane region" description="Helical" evidence="6">
    <location>
        <begin position="32"/>
        <end position="51"/>
    </location>
</feature>
<dbReference type="GO" id="GO:0033013">
    <property type="term" value="P:tetrapyrrole metabolic process"/>
    <property type="evidence" value="ECO:0007669"/>
    <property type="project" value="UniProtKB-ARBA"/>
</dbReference>
<dbReference type="InterPro" id="IPR004307">
    <property type="entry name" value="TspO_MBR"/>
</dbReference>
<feature type="transmembrane region" description="Helical" evidence="6">
    <location>
        <begin position="71"/>
        <end position="92"/>
    </location>
</feature>
<evidence type="ECO:0000313" key="7">
    <source>
        <dbReference type="EMBL" id="SHJ11153.1"/>
    </source>
</evidence>
<keyword evidence="4 6" id="KW-1133">Transmembrane helix</keyword>
<dbReference type="Proteomes" id="UP000184225">
    <property type="component" value="Unassembled WGS sequence"/>
</dbReference>
<accession>A0A1M6GMM8</accession>
<dbReference type="InterPro" id="IPR038330">
    <property type="entry name" value="TspO/MBR-related_sf"/>
</dbReference>
<dbReference type="Pfam" id="PF03073">
    <property type="entry name" value="TspO_MBR"/>
    <property type="match status" value="1"/>
</dbReference>
<dbReference type="Gene3D" id="1.20.1260.100">
    <property type="entry name" value="TspO/MBR protein"/>
    <property type="match status" value="1"/>
</dbReference>
<dbReference type="PIRSF" id="PIRSF005859">
    <property type="entry name" value="PBR"/>
    <property type="match status" value="1"/>
</dbReference>
<dbReference type="CDD" id="cd15904">
    <property type="entry name" value="TSPO_MBR"/>
    <property type="match status" value="1"/>
</dbReference>
<dbReference type="EMBL" id="FQYY01000008">
    <property type="protein sequence ID" value="SHJ11153.1"/>
    <property type="molecule type" value="Genomic_DNA"/>
</dbReference>
<evidence type="ECO:0000256" key="6">
    <source>
        <dbReference type="SAM" id="Phobius"/>
    </source>
</evidence>
<dbReference type="FunFam" id="1.20.1260.100:FF:000001">
    <property type="entry name" value="translocator protein 2"/>
    <property type="match status" value="1"/>
</dbReference>
<keyword evidence="8" id="KW-1185">Reference proteome</keyword>
<dbReference type="PANTHER" id="PTHR10057">
    <property type="entry name" value="PERIPHERAL-TYPE BENZODIAZEPINE RECEPTOR"/>
    <property type="match status" value="1"/>
</dbReference>
<dbReference type="GO" id="GO:0016020">
    <property type="term" value="C:membrane"/>
    <property type="evidence" value="ECO:0007669"/>
    <property type="project" value="UniProtKB-SubCell"/>
</dbReference>
<dbReference type="RefSeq" id="WP_234971622.1">
    <property type="nucleotide sequence ID" value="NZ_FQYY01000008.1"/>
</dbReference>
<proteinExistence type="inferred from homology"/>
<protein>
    <submittedName>
        <fullName evidence="7">TspO and MBR related proteins</fullName>
    </submittedName>
</protein>
<comment type="subcellular location">
    <subcellularLocation>
        <location evidence="1">Membrane</location>
        <topology evidence="1">Multi-pass membrane protein</topology>
    </subcellularLocation>
</comment>
<gene>
    <name evidence="7" type="ORF">SAMN04488096_108114</name>
</gene>
<comment type="similarity">
    <text evidence="2">Belongs to the TspO/BZRP family.</text>
</comment>
<feature type="transmembrane region" description="Helical" evidence="6">
    <location>
        <begin position="129"/>
        <end position="149"/>
    </location>
</feature>
<keyword evidence="5 6" id="KW-0472">Membrane</keyword>
<name>A0A1M6GMM8_9FLAO</name>
<dbReference type="PANTHER" id="PTHR10057:SF0">
    <property type="entry name" value="TRANSLOCATOR PROTEIN"/>
    <property type="match status" value="1"/>
</dbReference>
<feature type="transmembrane region" description="Helical" evidence="6">
    <location>
        <begin position="104"/>
        <end position="123"/>
    </location>
</feature>
<sequence>MSEEGVVIQKIFLNYNNANCNIVNRKPNYYKIASSVLICVLIGFLSTLAIQKSLHNWLAVINKPSFVIADWLYTSLWIINFAFMGIAAGVVWSRGLHHIWVKTALYHFGFQLLLTAAWFLVFFELKSPLLAFLLIAALFILLLFTMKWFKIVKPIAAYLLIPYTVWIAYTAIVNFEIWRLN</sequence>
<evidence type="ECO:0000256" key="2">
    <source>
        <dbReference type="ARBA" id="ARBA00007524"/>
    </source>
</evidence>
<evidence type="ECO:0000256" key="4">
    <source>
        <dbReference type="ARBA" id="ARBA00022989"/>
    </source>
</evidence>
<evidence type="ECO:0000256" key="3">
    <source>
        <dbReference type="ARBA" id="ARBA00022692"/>
    </source>
</evidence>
<dbReference type="AlphaFoldDB" id="A0A1M6GMM8"/>
<dbReference type="STRING" id="579105.SAMN04488096_108114"/>
<evidence type="ECO:0000313" key="8">
    <source>
        <dbReference type="Proteomes" id="UP000184225"/>
    </source>
</evidence>
<reference evidence="7 8" key="1">
    <citation type="submission" date="2016-11" db="EMBL/GenBank/DDBJ databases">
        <authorList>
            <person name="Jaros S."/>
            <person name="Januszkiewicz K."/>
            <person name="Wedrychowicz H."/>
        </authorList>
    </citation>
    <scope>NUCLEOTIDE SEQUENCE [LARGE SCALE GENOMIC DNA]</scope>
    <source>
        <strain evidence="7 8">DSM 21425</strain>
    </source>
</reference>
<keyword evidence="3 6" id="KW-0812">Transmembrane</keyword>